<evidence type="ECO:0008006" key="3">
    <source>
        <dbReference type="Google" id="ProtNLM"/>
    </source>
</evidence>
<comment type="caution">
    <text evidence="2">The sequence shown here is derived from an EMBL/GenBank/DDBJ whole genome shotgun (WGS) entry which is preliminary data.</text>
</comment>
<reference evidence="2" key="1">
    <citation type="submission" date="2013-07" db="EMBL/GenBank/DDBJ databases">
        <title>Sub-species coevolution in mutualistic symbiosis.</title>
        <authorList>
            <person name="Murfin K."/>
            <person name="Klassen J."/>
            <person name="Lee M."/>
            <person name="Forst S."/>
            <person name="Stock P."/>
            <person name="Goodrich-Blair H."/>
        </authorList>
    </citation>
    <scope>NUCLEOTIDE SEQUENCE [LARGE SCALE GENOMIC DNA]</scope>
    <source>
        <strain evidence="2">Kraussei Becker Underwood</strain>
    </source>
</reference>
<dbReference type="AlphaFoldDB" id="A0A077PFF5"/>
<feature type="chain" id="PRO_5001722488" description="Phage-related lipoprotein" evidence="1">
    <location>
        <begin position="20"/>
        <end position="113"/>
    </location>
</feature>
<feature type="signal peptide" evidence="1">
    <location>
        <begin position="1"/>
        <end position="19"/>
    </location>
</feature>
<evidence type="ECO:0000313" key="2">
    <source>
        <dbReference type="EMBL" id="CDH23045.1"/>
    </source>
</evidence>
<accession>A0A077PFF5</accession>
<keyword evidence="1" id="KW-0732">Signal</keyword>
<organism evidence="2">
    <name type="scientific">Xenorhabdus bovienii str. kraussei Becker Underwood</name>
    <dbReference type="NCBI Taxonomy" id="1398204"/>
    <lineage>
        <taxon>Bacteria</taxon>
        <taxon>Pseudomonadati</taxon>
        <taxon>Pseudomonadota</taxon>
        <taxon>Gammaproteobacteria</taxon>
        <taxon>Enterobacterales</taxon>
        <taxon>Morganellaceae</taxon>
        <taxon>Xenorhabdus</taxon>
    </lineage>
</organism>
<gene>
    <name evidence="2" type="ORF">XBKB1_1470017</name>
</gene>
<dbReference type="EMBL" id="CBSZ010000054">
    <property type="protein sequence ID" value="CDH23045.1"/>
    <property type="molecule type" value="Genomic_DNA"/>
</dbReference>
<sequence>MKRIIFVLCLLVLTGCSSIQDMRKRDVDQAFSSNKTTKNIAECILFGWQEKSPMWGSVHIQPYGSGYTIYSEGQLEVADIINKDNRTKINFYYQGGLFGSRTAHRVEKIKNCI</sequence>
<evidence type="ECO:0000256" key="1">
    <source>
        <dbReference type="SAM" id="SignalP"/>
    </source>
</evidence>
<dbReference type="HOGENOM" id="CLU_142240_1_0_6"/>
<name>A0A077PFF5_XENBV</name>
<dbReference type="Proteomes" id="UP000028493">
    <property type="component" value="Unassembled WGS sequence"/>
</dbReference>
<protein>
    <recommendedName>
        <fullName evidence="3">Phage-related lipoprotein</fullName>
    </recommendedName>
</protein>
<dbReference type="PROSITE" id="PS51257">
    <property type="entry name" value="PROKAR_LIPOPROTEIN"/>
    <property type="match status" value="1"/>
</dbReference>
<proteinExistence type="predicted"/>
<dbReference type="RefSeq" id="WP_038195264.1">
    <property type="nucleotide sequence ID" value="NZ_CAWLXS010000143.1"/>
</dbReference>